<evidence type="ECO:0000313" key="4">
    <source>
        <dbReference type="Proteomes" id="UP000546200"/>
    </source>
</evidence>
<gene>
    <name evidence="3" type="ORF">FHS94_001217</name>
</gene>
<evidence type="ECO:0000256" key="1">
    <source>
        <dbReference type="SAM" id="SignalP"/>
    </source>
</evidence>
<name>A0A7W9BCK6_9SPHN</name>
<dbReference type="PANTHER" id="PTHR30535">
    <property type="entry name" value="VITAMIN B12-BINDING PROTEIN"/>
    <property type="match status" value="1"/>
</dbReference>
<evidence type="ECO:0000313" key="3">
    <source>
        <dbReference type="EMBL" id="MBB5714386.1"/>
    </source>
</evidence>
<dbReference type="InterPro" id="IPR050902">
    <property type="entry name" value="ABC_Transporter_SBP"/>
</dbReference>
<feature type="signal peptide" evidence="1">
    <location>
        <begin position="1"/>
        <end position="21"/>
    </location>
</feature>
<dbReference type="Proteomes" id="UP000546200">
    <property type="component" value="Unassembled WGS sequence"/>
</dbReference>
<keyword evidence="1" id="KW-0732">Signal</keyword>
<dbReference type="AlphaFoldDB" id="A0A7W9BCK6"/>
<dbReference type="Gene3D" id="3.40.50.1980">
    <property type="entry name" value="Nitrogenase molybdenum iron protein domain"/>
    <property type="match status" value="2"/>
</dbReference>
<dbReference type="SUPFAM" id="SSF53807">
    <property type="entry name" value="Helical backbone' metal receptor"/>
    <property type="match status" value="1"/>
</dbReference>
<dbReference type="EMBL" id="JACIJK010000003">
    <property type="protein sequence ID" value="MBB5714386.1"/>
    <property type="molecule type" value="Genomic_DNA"/>
</dbReference>
<keyword evidence="4" id="KW-1185">Reference proteome</keyword>
<dbReference type="InterPro" id="IPR002491">
    <property type="entry name" value="ABC_transptr_periplasmic_BD"/>
</dbReference>
<dbReference type="Pfam" id="PF01497">
    <property type="entry name" value="Peripla_BP_2"/>
    <property type="match status" value="1"/>
</dbReference>
<sequence>MRRLFALAFLMLLGAAPPVGAPPHRIVSLNLCADQLLVALADPGQIAALTDLSRDPAMSAVARRAATLPVARGAAEAVLALRPDLLLASPGTSSATMAHLRGRYVEVDLPPADRYADIVGQVRTVAAAVGHPDRGEALIRRMDARLARIARTGRGRIAASYQRRGYLTGTGTLTDELMMRVGLVNLAARLGKPMLARVPLEQMALARPDFLLIESDSEGVVDQGTEMLHHPVLRSTPRLRLPQAWTVCGGPAYVLAAESLSRQLARQR</sequence>
<proteinExistence type="predicted"/>
<accession>A0A7W9BCK6</accession>
<reference evidence="3 4" key="1">
    <citation type="submission" date="2020-08" db="EMBL/GenBank/DDBJ databases">
        <title>Genomic Encyclopedia of Type Strains, Phase IV (KMG-IV): sequencing the most valuable type-strain genomes for metagenomic binning, comparative biology and taxonomic classification.</title>
        <authorList>
            <person name="Goeker M."/>
        </authorList>
    </citation>
    <scope>NUCLEOTIDE SEQUENCE [LARGE SCALE GENOMIC DNA]</scope>
    <source>
        <strain evidence="3 4">DSM 100044</strain>
    </source>
</reference>
<evidence type="ECO:0000259" key="2">
    <source>
        <dbReference type="PROSITE" id="PS50983"/>
    </source>
</evidence>
<protein>
    <submittedName>
        <fullName evidence="3">Iron complex transport system substrate-binding protein</fullName>
    </submittedName>
</protein>
<feature type="chain" id="PRO_5031115972" evidence="1">
    <location>
        <begin position="22"/>
        <end position="268"/>
    </location>
</feature>
<dbReference type="PANTHER" id="PTHR30535:SF34">
    <property type="entry name" value="MOLYBDATE-BINDING PROTEIN MOLA"/>
    <property type="match status" value="1"/>
</dbReference>
<dbReference type="PROSITE" id="PS50983">
    <property type="entry name" value="FE_B12_PBP"/>
    <property type="match status" value="1"/>
</dbReference>
<organism evidence="3 4">
    <name type="scientific">Sphingomonas aerophila</name>
    <dbReference type="NCBI Taxonomy" id="1344948"/>
    <lineage>
        <taxon>Bacteria</taxon>
        <taxon>Pseudomonadati</taxon>
        <taxon>Pseudomonadota</taxon>
        <taxon>Alphaproteobacteria</taxon>
        <taxon>Sphingomonadales</taxon>
        <taxon>Sphingomonadaceae</taxon>
        <taxon>Sphingomonas</taxon>
    </lineage>
</organism>
<feature type="domain" description="Fe/B12 periplasmic-binding" evidence="2">
    <location>
        <begin position="25"/>
        <end position="268"/>
    </location>
</feature>
<comment type="caution">
    <text evidence="3">The sequence shown here is derived from an EMBL/GenBank/DDBJ whole genome shotgun (WGS) entry which is preliminary data.</text>
</comment>